<dbReference type="Proteomes" id="UP000285655">
    <property type="component" value="Unassembled WGS sequence"/>
</dbReference>
<evidence type="ECO:0000313" key="2">
    <source>
        <dbReference type="EMBL" id="RJO62049.1"/>
    </source>
</evidence>
<evidence type="ECO:0000313" key="3">
    <source>
        <dbReference type="Proteomes" id="UP000285655"/>
    </source>
</evidence>
<name>A0A419DFY7_9BACT</name>
<reference evidence="2 3" key="1">
    <citation type="journal article" date="2017" name="ISME J.">
        <title>Energy and carbon metabolisms in a deep terrestrial subsurface fluid microbial community.</title>
        <authorList>
            <person name="Momper L."/>
            <person name="Jungbluth S.P."/>
            <person name="Lee M.D."/>
            <person name="Amend J.P."/>
        </authorList>
    </citation>
    <scope>NUCLEOTIDE SEQUENCE [LARGE SCALE GENOMIC DNA]</scope>
    <source>
        <strain evidence="2">SURF_29</strain>
    </source>
</reference>
<protein>
    <submittedName>
        <fullName evidence="2">Uncharacterized protein</fullName>
    </submittedName>
</protein>
<evidence type="ECO:0000256" key="1">
    <source>
        <dbReference type="SAM" id="Phobius"/>
    </source>
</evidence>
<dbReference type="AlphaFoldDB" id="A0A419DFY7"/>
<dbReference type="EMBL" id="QZJW01000005">
    <property type="protein sequence ID" value="RJO62049.1"/>
    <property type="molecule type" value="Genomic_DNA"/>
</dbReference>
<comment type="caution">
    <text evidence="2">The sequence shown here is derived from an EMBL/GenBank/DDBJ whole genome shotgun (WGS) entry which is preliminary data.</text>
</comment>
<sequence length="160" mass="16971">MQVAITKKLAVRILVAVAICVFASGFFIYHITLKKVDQKYKNQQSSGGSVSISTADLENDFVSIQGETGSPQEGNINLSGEIQGASLTSNAQDGTSPLNVYSSTLVNNLNADMVDGKNAEDLTKTTNNITQQTVNNITNTTAGETIAPGTTADYYRGDKT</sequence>
<feature type="transmembrane region" description="Helical" evidence="1">
    <location>
        <begin position="9"/>
        <end position="31"/>
    </location>
</feature>
<gene>
    <name evidence="2" type="ORF">C4544_00930</name>
</gene>
<organism evidence="2 3">
    <name type="scientific">candidate division WS5 bacterium</name>
    <dbReference type="NCBI Taxonomy" id="2093353"/>
    <lineage>
        <taxon>Bacteria</taxon>
        <taxon>candidate division WS5</taxon>
    </lineage>
</organism>
<keyword evidence="1" id="KW-1133">Transmembrane helix</keyword>
<accession>A0A419DFY7</accession>
<keyword evidence="1" id="KW-0812">Transmembrane</keyword>
<keyword evidence="1" id="KW-0472">Membrane</keyword>
<proteinExistence type="predicted"/>